<dbReference type="PANTHER" id="PTHR46358">
    <property type="entry name" value="TONSOKU-LIKE PROTEIN"/>
    <property type="match status" value="1"/>
</dbReference>
<evidence type="ECO:0000256" key="3">
    <source>
        <dbReference type="ARBA" id="ARBA00023242"/>
    </source>
</evidence>
<dbReference type="OrthoDB" id="273147at2759"/>
<dbReference type="AlphaFoldDB" id="A0A482WER3"/>
<keyword evidence="3" id="KW-0539">Nucleus</keyword>
<dbReference type="STRING" id="1661398.A0A482WER3"/>
<evidence type="ECO:0000256" key="1">
    <source>
        <dbReference type="ARBA" id="ARBA00004123"/>
    </source>
</evidence>
<dbReference type="GO" id="GO:0043596">
    <property type="term" value="C:nuclear replication fork"/>
    <property type="evidence" value="ECO:0007669"/>
    <property type="project" value="TreeGrafter"/>
</dbReference>
<dbReference type="PROSITE" id="PS51450">
    <property type="entry name" value="LRR"/>
    <property type="match status" value="1"/>
</dbReference>
<keyword evidence="5" id="KW-1185">Reference proteome</keyword>
<dbReference type="InterPro" id="IPR052311">
    <property type="entry name" value="MMS22L-TONSL_complex_comp"/>
</dbReference>
<gene>
    <name evidence="4" type="ORF">BDFB_002661</name>
</gene>
<dbReference type="GO" id="GO:0031297">
    <property type="term" value="P:replication fork processing"/>
    <property type="evidence" value="ECO:0007669"/>
    <property type="project" value="TreeGrafter"/>
</dbReference>
<dbReference type="Proteomes" id="UP000292052">
    <property type="component" value="Unassembled WGS sequence"/>
</dbReference>
<dbReference type="Pfam" id="PF00560">
    <property type="entry name" value="LRR_1"/>
    <property type="match status" value="1"/>
</dbReference>
<comment type="subcellular location">
    <subcellularLocation>
        <location evidence="1">Nucleus</location>
    </subcellularLocation>
</comment>
<evidence type="ECO:0000313" key="4">
    <source>
        <dbReference type="EMBL" id="RZC43133.1"/>
    </source>
</evidence>
<protein>
    <recommendedName>
        <fullName evidence="6">LRR 8 domain containing protein</fullName>
    </recommendedName>
</protein>
<sequence length="375" mass="42536">MGASQAEQVEARVVKWSVPPLIDRYKEACQDMSTEFHDALCQTLQEFSVALDLSNKGLKGTNLAPLCKVLNRQTNLLELHLSGNFLTTECVQFLGSSLASLHNLYQLNLNCTGLLSEHLQLLAKNLSADASYKLTDLDIGDNHIGDQSFGSLVLLTRHFRLKKLNLSGNKFSKDLFTYSFNKNLTLTLDQIEEFDISDNNLNNDAIIKVLSGLPAANLKKLDVSRNSVSHGFLRELLTVWGELDDVKLQTLKLSRCYVHDSDLFDLLRMSNSLETLDLSYNNELTSISLRRLLQCEPLVNLDLYGCYNIFKYFTELSKYIDQPTNEQKGKTIKLSVDSHKNHEESEYLVNMWKELYGNRAVLKQNSRLLCLSVLK</sequence>
<evidence type="ECO:0000256" key="2">
    <source>
        <dbReference type="ARBA" id="ARBA00022737"/>
    </source>
</evidence>
<accession>A0A482WER3</accession>
<comment type="caution">
    <text evidence="4">The sequence shown here is derived from an EMBL/GenBank/DDBJ whole genome shotgun (WGS) entry which is preliminary data.</text>
</comment>
<dbReference type="Gene3D" id="3.80.10.10">
    <property type="entry name" value="Ribonuclease Inhibitor"/>
    <property type="match status" value="2"/>
</dbReference>
<dbReference type="InterPro" id="IPR001611">
    <property type="entry name" value="Leu-rich_rpt"/>
</dbReference>
<dbReference type="EMBL" id="QDEB01001680">
    <property type="protein sequence ID" value="RZC43133.1"/>
    <property type="molecule type" value="Genomic_DNA"/>
</dbReference>
<dbReference type="Pfam" id="PF13516">
    <property type="entry name" value="LRR_6"/>
    <property type="match status" value="2"/>
</dbReference>
<dbReference type="SUPFAM" id="SSF52047">
    <property type="entry name" value="RNI-like"/>
    <property type="match status" value="1"/>
</dbReference>
<dbReference type="InterPro" id="IPR032675">
    <property type="entry name" value="LRR_dom_sf"/>
</dbReference>
<dbReference type="GO" id="GO:0000724">
    <property type="term" value="P:double-strand break repair via homologous recombination"/>
    <property type="evidence" value="ECO:0007669"/>
    <property type="project" value="TreeGrafter"/>
</dbReference>
<reference evidence="4 5" key="1">
    <citation type="submission" date="2017-03" db="EMBL/GenBank/DDBJ databases">
        <title>Genome of the blue death feigning beetle - Asbolus verrucosus.</title>
        <authorList>
            <person name="Rider S.D."/>
        </authorList>
    </citation>
    <scope>NUCLEOTIDE SEQUENCE [LARGE SCALE GENOMIC DNA]</scope>
    <source>
        <strain evidence="4">Butters</strain>
        <tissue evidence="4">Head and leg muscle</tissue>
    </source>
</reference>
<dbReference type="SMART" id="SM00368">
    <property type="entry name" value="LRR_RI"/>
    <property type="match status" value="3"/>
</dbReference>
<organism evidence="4 5">
    <name type="scientific">Asbolus verrucosus</name>
    <name type="common">Desert ironclad beetle</name>
    <dbReference type="NCBI Taxonomy" id="1661398"/>
    <lineage>
        <taxon>Eukaryota</taxon>
        <taxon>Metazoa</taxon>
        <taxon>Ecdysozoa</taxon>
        <taxon>Arthropoda</taxon>
        <taxon>Hexapoda</taxon>
        <taxon>Insecta</taxon>
        <taxon>Pterygota</taxon>
        <taxon>Neoptera</taxon>
        <taxon>Endopterygota</taxon>
        <taxon>Coleoptera</taxon>
        <taxon>Polyphaga</taxon>
        <taxon>Cucujiformia</taxon>
        <taxon>Tenebrionidae</taxon>
        <taxon>Pimeliinae</taxon>
        <taxon>Asbolus</taxon>
    </lineage>
</organism>
<proteinExistence type="predicted"/>
<name>A0A482WER3_ASBVE</name>
<evidence type="ECO:0008006" key="6">
    <source>
        <dbReference type="Google" id="ProtNLM"/>
    </source>
</evidence>
<evidence type="ECO:0000313" key="5">
    <source>
        <dbReference type="Proteomes" id="UP000292052"/>
    </source>
</evidence>
<dbReference type="PANTHER" id="PTHR46358:SF1">
    <property type="entry name" value="TONSOKU-LIKE PROTEIN"/>
    <property type="match status" value="1"/>
</dbReference>
<keyword evidence="2" id="KW-0677">Repeat</keyword>